<organism evidence="1 2">
    <name type="scientific">Acaulospora morrowiae</name>
    <dbReference type="NCBI Taxonomy" id="94023"/>
    <lineage>
        <taxon>Eukaryota</taxon>
        <taxon>Fungi</taxon>
        <taxon>Fungi incertae sedis</taxon>
        <taxon>Mucoromycota</taxon>
        <taxon>Glomeromycotina</taxon>
        <taxon>Glomeromycetes</taxon>
        <taxon>Diversisporales</taxon>
        <taxon>Acaulosporaceae</taxon>
        <taxon>Acaulospora</taxon>
    </lineage>
</organism>
<keyword evidence="2" id="KW-1185">Reference proteome</keyword>
<sequence length="257" mass="29601">MNRNFCLSNEENVVYFEAHRMPLEEASEEILQSAQFFSADEENVENVTETHLEEAREEMLQRTKPWQSFFPEFSSISNHQMNCEQVHPSISSDDGDDFNGKGFSQKHSSAIYNQMNCVQVPPSISLNNQDSTSDLDGHLSISNTDSFINDAYTNDAYINDAYINDAFINDAYINDAFINDAYINDACIHIMELLLHNNFISPEDYYKIHELFSFNSGDVYESVAHHLFINGLIKGYENPKISILKYWLYLLGRPERT</sequence>
<dbReference type="AlphaFoldDB" id="A0A9N9AKG5"/>
<gene>
    <name evidence="1" type="ORF">AMORRO_LOCUS4892</name>
</gene>
<dbReference type="Proteomes" id="UP000789342">
    <property type="component" value="Unassembled WGS sequence"/>
</dbReference>
<accession>A0A9N9AKG5</accession>
<reference evidence="1" key="1">
    <citation type="submission" date="2021-06" db="EMBL/GenBank/DDBJ databases">
        <authorList>
            <person name="Kallberg Y."/>
            <person name="Tangrot J."/>
            <person name="Rosling A."/>
        </authorList>
    </citation>
    <scope>NUCLEOTIDE SEQUENCE</scope>
    <source>
        <strain evidence="1">CL551</strain>
    </source>
</reference>
<evidence type="ECO:0000313" key="1">
    <source>
        <dbReference type="EMBL" id="CAG8535913.1"/>
    </source>
</evidence>
<protein>
    <submittedName>
        <fullName evidence="1">14457_t:CDS:1</fullName>
    </submittedName>
</protein>
<proteinExistence type="predicted"/>
<dbReference type="CDD" id="cd22265">
    <property type="entry name" value="UDM1_RNF168"/>
    <property type="match status" value="1"/>
</dbReference>
<evidence type="ECO:0000313" key="2">
    <source>
        <dbReference type="Proteomes" id="UP000789342"/>
    </source>
</evidence>
<comment type="caution">
    <text evidence="1">The sequence shown here is derived from an EMBL/GenBank/DDBJ whole genome shotgun (WGS) entry which is preliminary data.</text>
</comment>
<dbReference type="EMBL" id="CAJVPV010002791">
    <property type="protein sequence ID" value="CAG8535913.1"/>
    <property type="molecule type" value="Genomic_DNA"/>
</dbReference>
<name>A0A9N9AKG5_9GLOM</name>